<evidence type="ECO:0000256" key="7">
    <source>
        <dbReference type="ARBA" id="ARBA00023136"/>
    </source>
</evidence>
<dbReference type="Pfam" id="PF03816">
    <property type="entry name" value="LytR_cpsA_psr"/>
    <property type="match status" value="1"/>
</dbReference>
<keyword evidence="7 9" id="KW-0472">Membrane</keyword>
<reference evidence="11 12" key="1">
    <citation type="submission" date="2018-10" db="EMBL/GenBank/DDBJ databases">
        <title>Bacillus Keqinensis sp. nov., a moderately halophilic bacterium isolated from a saline-alkaline lake.</title>
        <authorList>
            <person name="Wang H."/>
        </authorList>
    </citation>
    <scope>NUCLEOTIDE SEQUENCE [LARGE SCALE GENOMIC DNA]</scope>
    <source>
        <strain evidence="11 12">KQ-3</strain>
    </source>
</reference>
<comment type="function">
    <text evidence="9">May catalyze the final step in cell wall teichoic acid biosynthesis, the transfer of the anionic cell wall polymers (APs) from their lipid-linked precursor to the cell wall peptidoglycan (PG).</text>
</comment>
<sequence>MKKFLLISGLILFVILGSVAGYGYYMYSSVQNTVDNQMHVTVDREKSEKRELEVDIEDQEPLSFLLMGVDTGGSRTDRGRTDTLMVVTVNPADESMKMMSIPRDTRTEMFGRGVDDKINHAYAFGGPEMAMASVENFLDIPIDYFMTVNMDGFKDIVDALGGVTVDNSFAFKQGSYEFEQGQIDLDGSQALEYSRMRKSDPRGDLGRNERQREIVDAIIKEGAQFSSITKAGEILDALGNNISTDLNFDKMVKIQSNYRDARHNSETLEIAGSGSRIDGIWYYIVDENERQRVSGELRAHLGLDGSDSVAVNENDDDES</sequence>
<dbReference type="EMBL" id="RHIB01000002">
    <property type="protein sequence ID" value="RNA67747.1"/>
    <property type="molecule type" value="Genomic_DNA"/>
</dbReference>
<comment type="similarity">
    <text evidence="1 9">Belongs to the LytR/CpsA/Psr (LCP) family.</text>
</comment>
<name>A0A3M7TR54_9BACI</name>
<keyword evidence="5 9" id="KW-0735">Signal-anchor</keyword>
<dbReference type="InterPro" id="IPR050922">
    <property type="entry name" value="LytR/CpsA/Psr_CW_biosynth"/>
</dbReference>
<evidence type="ECO:0000256" key="9">
    <source>
        <dbReference type="HAMAP-Rule" id="MF_01140"/>
    </source>
</evidence>
<keyword evidence="6 9" id="KW-1133">Transmembrane helix</keyword>
<evidence type="ECO:0000256" key="4">
    <source>
        <dbReference type="ARBA" id="ARBA00022692"/>
    </source>
</evidence>
<dbReference type="RefSeq" id="WP_122899460.1">
    <property type="nucleotide sequence ID" value="NZ_RHIB01000002.1"/>
</dbReference>
<dbReference type="Gene3D" id="3.40.630.190">
    <property type="entry name" value="LCP protein"/>
    <property type="match status" value="1"/>
</dbReference>
<keyword evidence="4 9" id="KW-0812">Transmembrane</keyword>
<dbReference type="OrthoDB" id="27330at2"/>
<gene>
    <name evidence="9" type="primary">tagU</name>
    <name evidence="11" type="ORF">EBO34_13620</name>
</gene>
<comment type="subcellular location">
    <subcellularLocation>
        <location evidence="9">Cell membrane</location>
        <topology evidence="9">Single-pass type II membrane protein</topology>
    </subcellularLocation>
</comment>
<keyword evidence="12" id="KW-1185">Reference proteome</keyword>
<dbReference type="GO" id="GO:0005886">
    <property type="term" value="C:plasma membrane"/>
    <property type="evidence" value="ECO:0007669"/>
    <property type="project" value="UniProtKB-SubCell"/>
</dbReference>
<dbReference type="PANTHER" id="PTHR33392">
    <property type="entry name" value="POLYISOPRENYL-TEICHOIC ACID--PEPTIDOGLYCAN TEICHOIC ACID TRANSFERASE TAGU"/>
    <property type="match status" value="1"/>
</dbReference>
<evidence type="ECO:0000313" key="11">
    <source>
        <dbReference type="EMBL" id="RNA67747.1"/>
    </source>
</evidence>
<protein>
    <recommendedName>
        <fullName evidence="9">Polyisoprenyl-teichoic acid--peptidoglycan teichoic acid transferase TagU</fullName>
        <ecNumber evidence="9">2.7.8.-</ecNumber>
    </recommendedName>
</protein>
<accession>A0A3M7TR54</accession>
<dbReference type="InterPro" id="IPR004474">
    <property type="entry name" value="LytR_CpsA_psr"/>
</dbReference>
<dbReference type="EC" id="2.7.8.-" evidence="9"/>
<comment type="caution">
    <text evidence="11">The sequence shown here is derived from an EMBL/GenBank/DDBJ whole genome shotgun (WGS) entry which is preliminary data.</text>
</comment>
<evidence type="ECO:0000256" key="1">
    <source>
        <dbReference type="ARBA" id="ARBA00006068"/>
    </source>
</evidence>
<evidence type="ECO:0000259" key="10">
    <source>
        <dbReference type="Pfam" id="PF03816"/>
    </source>
</evidence>
<evidence type="ECO:0000256" key="8">
    <source>
        <dbReference type="ARBA" id="ARBA00023316"/>
    </source>
</evidence>
<dbReference type="AlphaFoldDB" id="A0A3M7TR54"/>
<evidence type="ECO:0000256" key="6">
    <source>
        <dbReference type="ARBA" id="ARBA00022989"/>
    </source>
</evidence>
<dbReference type="HAMAP" id="MF_01140">
    <property type="entry name" value="TagU_transferase"/>
    <property type="match status" value="1"/>
</dbReference>
<comment type="pathway">
    <text evidence="9">Cell wall biogenesis.</text>
</comment>
<dbReference type="NCBIfam" id="TIGR00350">
    <property type="entry name" value="lytR_cpsA_psr"/>
    <property type="match status" value="1"/>
</dbReference>
<organism evidence="11 12">
    <name type="scientific">Alteribacter keqinensis</name>
    <dbReference type="NCBI Taxonomy" id="2483800"/>
    <lineage>
        <taxon>Bacteria</taxon>
        <taxon>Bacillati</taxon>
        <taxon>Bacillota</taxon>
        <taxon>Bacilli</taxon>
        <taxon>Bacillales</taxon>
        <taxon>Bacillaceae</taxon>
        <taxon>Alteribacter</taxon>
    </lineage>
</organism>
<keyword evidence="3 9" id="KW-0808">Transferase</keyword>
<keyword evidence="2 9" id="KW-1003">Cell membrane</keyword>
<dbReference type="GO" id="GO:0016780">
    <property type="term" value="F:phosphotransferase activity, for other substituted phosphate groups"/>
    <property type="evidence" value="ECO:0007669"/>
    <property type="project" value="UniProtKB-UniRule"/>
</dbReference>
<evidence type="ECO:0000256" key="2">
    <source>
        <dbReference type="ARBA" id="ARBA00022475"/>
    </source>
</evidence>
<keyword evidence="8 9" id="KW-0961">Cell wall biogenesis/degradation</keyword>
<feature type="domain" description="Cell envelope-related transcriptional attenuator" evidence="10">
    <location>
        <begin position="80"/>
        <end position="221"/>
    </location>
</feature>
<dbReference type="PANTHER" id="PTHR33392:SF6">
    <property type="entry name" value="POLYISOPRENYL-TEICHOIC ACID--PEPTIDOGLYCAN TEICHOIC ACID TRANSFERASE TAGU"/>
    <property type="match status" value="1"/>
</dbReference>
<evidence type="ECO:0000256" key="5">
    <source>
        <dbReference type="ARBA" id="ARBA00022968"/>
    </source>
</evidence>
<dbReference type="Proteomes" id="UP000278746">
    <property type="component" value="Unassembled WGS sequence"/>
</dbReference>
<dbReference type="GO" id="GO:0070726">
    <property type="term" value="P:cell wall assembly"/>
    <property type="evidence" value="ECO:0007669"/>
    <property type="project" value="UniProtKB-UniRule"/>
</dbReference>
<evidence type="ECO:0000313" key="12">
    <source>
        <dbReference type="Proteomes" id="UP000278746"/>
    </source>
</evidence>
<feature type="topological domain" description="Extracellular" evidence="9">
    <location>
        <begin position="25"/>
        <end position="319"/>
    </location>
</feature>
<feature type="topological domain" description="Cytoplasmic" evidence="9">
    <location>
        <begin position="1"/>
        <end position="3"/>
    </location>
</feature>
<proteinExistence type="inferred from homology"/>
<dbReference type="InterPro" id="IPR023734">
    <property type="entry name" value="TagU"/>
</dbReference>
<evidence type="ECO:0000256" key="3">
    <source>
        <dbReference type="ARBA" id="ARBA00022679"/>
    </source>
</evidence>